<reference evidence="2" key="1">
    <citation type="submission" date="2025-08" db="UniProtKB">
        <authorList>
            <consortium name="RefSeq"/>
        </authorList>
    </citation>
    <scope>IDENTIFICATION</scope>
    <source>
        <tissue evidence="2">Etiolated seedlings</tissue>
    </source>
</reference>
<sequence>MTSKEKIRLKLPFKKNRIILPHKVTQAAQQVQATIDQLPLDFNATTPTSHYVRHPTQQLVQPPTQQVAVLPIQPNKVHANPPPSTLVAIGNKTQGTRCSNSSHGVAPDGRTMIWPDDREWLPCRVASRALTSVITSQYVDMYPSWRAIPELALKHWFDKFGEKFVWLPEHNFQIKNIFNTKGSKRLSDMLMQARKNRKCPT</sequence>
<gene>
    <name evidence="2" type="primary">LOC101497043</name>
</gene>
<evidence type="ECO:0000313" key="2">
    <source>
        <dbReference type="RefSeq" id="XP_027186099.1"/>
    </source>
</evidence>
<dbReference type="RefSeq" id="XP_027186099.1">
    <property type="nucleotide sequence ID" value="XM_027330298.1"/>
</dbReference>
<dbReference type="AlphaFoldDB" id="A0A3Q7WWM3"/>
<evidence type="ECO:0000313" key="1">
    <source>
        <dbReference type="Proteomes" id="UP000087171"/>
    </source>
</evidence>
<accession>A0A3Q7WWM3</accession>
<keyword evidence="1" id="KW-1185">Reference proteome</keyword>
<protein>
    <submittedName>
        <fullName evidence="2">Uncharacterized protein LOC101497043</fullName>
    </submittedName>
</protein>
<dbReference type="OrthoDB" id="1429956at2759"/>
<dbReference type="Proteomes" id="UP000087171">
    <property type="component" value="Unplaced"/>
</dbReference>
<dbReference type="PaxDb" id="3827-XP_004491869.1"/>
<name>A0A3Q7WWM3_CICAR</name>
<organism evidence="1 2">
    <name type="scientific">Cicer arietinum</name>
    <name type="common">Chickpea</name>
    <name type="synonym">Garbanzo</name>
    <dbReference type="NCBI Taxonomy" id="3827"/>
    <lineage>
        <taxon>Eukaryota</taxon>
        <taxon>Viridiplantae</taxon>
        <taxon>Streptophyta</taxon>
        <taxon>Embryophyta</taxon>
        <taxon>Tracheophyta</taxon>
        <taxon>Spermatophyta</taxon>
        <taxon>Magnoliopsida</taxon>
        <taxon>eudicotyledons</taxon>
        <taxon>Gunneridae</taxon>
        <taxon>Pentapetalae</taxon>
        <taxon>rosids</taxon>
        <taxon>fabids</taxon>
        <taxon>Fabales</taxon>
        <taxon>Fabaceae</taxon>
        <taxon>Papilionoideae</taxon>
        <taxon>50 kb inversion clade</taxon>
        <taxon>NPAAA clade</taxon>
        <taxon>Hologalegina</taxon>
        <taxon>IRL clade</taxon>
        <taxon>Cicereae</taxon>
        <taxon>Cicer</taxon>
    </lineage>
</organism>
<proteinExistence type="predicted"/>